<dbReference type="InterPro" id="IPR053892">
    <property type="entry name" value="MoaF-like"/>
</dbReference>
<accession>A0A3Q9FAF0</accession>
<gene>
    <name evidence="2" type="ORF">D5R55_19685</name>
</gene>
<name>A0A3Q9FAF0_9BURK</name>
<dbReference type="RefSeq" id="WP_126364945.1">
    <property type="nucleotide sequence ID" value="NZ_CP034546.1"/>
</dbReference>
<feature type="domain" description="MoaF-like" evidence="1">
    <location>
        <begin position="8"/>
        <end position="100"/>
    </location>
</feature>
<dbReference type="Proteomes" id="UP000277191">
    <property type="component" value="Chromosome 2"/>
</dbReference>
<protein>
    <recommendedName>
        <fullName evidence="1">MoaF-like domain-containing protein</fullName>
    </recommendedName>
</protein>
<dbReference type="Pfam" id="PF22036">
    <property type="entry name" value="MoaF_like"/>
    <property type="match status" value="1"/>
</dbReference>
<reference evidence="2 3" key="1">
    <citation type="submission" date="2018-12" db="EMBL/GenBank/DDBJ databases">
        <title>Cadmium resistance mechanism in endophytic bacteria Burkholderia cenocepacia YG-3.</title>
        <authorList>
            <person name="Zhang X."/>
            <person name="Wang X."/>
            <person name="Zhu Y."/>
        </authorList>
    </citation>
    <scope>NUCLEOTIDE SEQUENCE [LARGE SCALE GENOMIC DNA]</scope>
    <source>
        <strain evidence="2 3">YG-3</strain>
    </source>
</reference>
<evidence type="ECO:0000313" key="3">
    <source>
        <dbReference type="Proteomes" id="UP000277191"/>
    </source>
</evidence>
<organism evidence="2 3">
    <name type="scientific">Burkholderia cenocepacia</name>
    <dbReference type="NCBI Taxonomy" id="95486"/>
    <lineage>
        <taxon>Bacteria</taxon>
        <taxon>Pseudomonadati</taxon>
        <taxon>Pseudomonadota</taxon>
        <taxon>Betaproteobacteria</taxon>
        <taxon>Burkholderiales</taxon>
        <taxon>Burkholderiaceae</taxon>
        <taxon>Burkholderia</taxon>
        <taxon>Burkholderia cepacia complex</taxon>
    </lineage>
</organism>
<dbReference type="EMBL" id="CP034546">
    <property type="protein sequence ID" value="AZQ53195.1"/>
    <property type="molecule type" value="Genomic_DNA"/>
</dbReference>
<dbReference type="InterPro" id="IPR012674">
    <property type="entry name" value="Calycin"/>
</dbReference>
<evidence type="ECO:0000313" key="2">
    <source>
        <dbReference type="EMBL" id="AZQ53195.1"/>
    </source>
</evidence>
<evidence type="ECO:0000259" key="1">
    <source>
        <dbReference type="Pfam" id="PF22036"/>
    </source>
</evidence>
<sequence length="114" mass="12674">MSLDHFPIGQQMQVVYPVFTVHLTLHSTERMTFEIKEGPYASVETVDIEVAPLGNGMFAVSWKESNGAAVVNIQNDDLGIFHSFVALPDGNFWRMKGRMTITHPAARQEGAQPD</sequence>
<proteinExistence type="predicted"/>
<dbReference type="Gene3D" id="2.40.128.20">
    <property type="match status" value="1"/>
</dbReference>
<dbReference type="AlphaFoldDB" id="A0A3Q9FAF0"/>